<dbReference type="PROSITE" id="PS00409">
    <property type="entry name" value="PROKAR_NTER_METHYL"/>
    <property type="match status" value="1"/>
</dbReference>
<dbReference type="Proteomes" id="UP000885797">
    <property type="component" value="Unassembled WGS sequence"/>
</dbReference>
<dbReference type="Pfam" id="PF07963">
    <property type="entry name" value="N_methyl"/>
    <property type="match status" value="1"/>
</dbReference>
<accession>A0A7V2SV29</accession>
<proteinExistence type="predicted"/>
<reference evidence="2" key="1">
    <citation type="journal article" date="2020" name="mSystems">
        <title>Genome- and Community-Level Interaction Insights into Carbon Utilization and Element Cycling Functions of Hydrothermarchaeota in Hydrothermal Sediment.</title>
        <authorList>
            <person name="Zhou Z."/>
            <person name="Liu Y."/>
            <person name="Xu W."/>
            <person name="Pan J."/>
            <person name="Luo Z.H."/>
            <person name="Li M."/>
        </authorList>
    </citation>
    <scope>NUCLEOTIDE SEQUENCE [LARGE SCALE GENOMIC DNA]</scope>
    <source>
        <strain evidence="2">HyVt-503</strain>
    </source>
</reference>
<comment type="caution">
    <text evidence="2">The sequence shown here is derived from an EMBL/GenBank/DDBJ whole genome shotgun (WGS) entry which is preliminary data.</text>
</comment>
<dbReference type="EMBL" id="DRND01000004">
    <property type="protein sequence ID" value="HFC46253.1"/>
    <property type="molecule type" value="Genomic_DNA"/>
</dbReference>
<keyword evidence="1" id="KW-0472">Membrane</keyword>
<dbReference type="AlphaFoldDB" id="A0A7V2SV29"/>
<keyword evidence="1" id="KW-0812">Transmembrane</keyword>
<protein>
    <submittedName>
        <fullName evidence="2">Type II secretion system protein</fullName>
    </submittedName>
</protein>
<gene>
    <name evidence="2" type="ORF">ENJ63_00050</name>
</gene>
<evidence type="ECO:0000313" key="2">
    <source>
        <dbReference type="EMBL" id="HFC46253.1"/>
    </source>
</evidence>
<name>A0A7V2SV29_9BACT</name>
<evidence type="ECO:0000256" key="1">
    <source>
        <dbReference type="SAM" id="Phobius"/>
    </source>
</evidence>
<sequence>MVVDRRGFTLIELIISITLVSFVVLLLSMAMRSGLRAYERAKDLGGQALLVSSVLNLMDRQFAMVVSGKNPFTGPFMRFEGKGRSILFTTTAGPMGTGGGGVLLVSYRYNEDEDTLSYCQKIVTRAIDLRGSAPEEVTQERIEELRGEGWDCTVVSGIGDVEFRFSKREDDTDIEGWSDAWREPKRLPFAVAVKIKGHWTPFVFKWAVD</sequence>
<dbReference type="NCBIfam" id="TIGR02532">
    <property type="entry name" value="IV_pilin_GFxxxE"/>
    <property type="match status" value="1"/>
</dbReference>
<organism evidence="2">
    <name type="scientific">Dissulfuribacter thermophilus</name>
    <dbReference type="NCBI Taxonomy" id="1156395"/>
    <lineage>
        <taxon>Bacteria</taxon>
        <taxon>Pseudomonadati</taxon>
        <taxon>Thermodesulfobacteriota</taxon>
        <taxon>Dissulfuribacteria</taxon>
        <taxon>Dissulfuribacterales</taxon>
        <taxon>Dissulfuribacteraceae</taxon>
        <taxon>Dissulfuribacter</taxon>
    </lineage>
</organism>
<feature type="transmembrane region" description="Helical" evidence="1">
    <location>
        <begin position="6"/>
        <end position="30"/>
    </location>
</feature>
<dbReference type="InterPro" id="IPR045584">
    <property type="entry name" value="Pilin-like"/>
</dbReference>
<dbReference type="InterPro" id="IPR012902">
    <property type="entry name" value="N_methyl_site"/>
</dbReference>
<keyword evidence="1" id="KW-1133">Transmembrane helix</keyword>
<dbReference type="SUPFAM" id="SSF54523">
    <property type="entry name" value="Pili subunits"/>
    <property type="match status" value="1"/>
</dbReference>